<dbReference type="PIRSF" id="PIRSF029171">
    <property type="entry name" value="Esterase_LipA"/>
    <property type="match status" value="1"/>
</dbReference>
<dbReference type="GO" id="GO:0004806">
    <property type="term" value="F:triacylglycerol lipase activity"/>
    <property type="evidence" value="ECO:0007669"/>
    <property type="project" value="InterPro"/>
</dbReference>
<evidence type="ECO:0000313" key="4">
    <source>
        <dbReference type="Proteomes" id="UP000034325"/>
    </source>
</evidence>
<dbReference type="InterPro" id="IPR006573">
    <property type="entry name" value="NHR_dom"/>
</dbReference>
<dbReference type="InterPro" id="IPR001375">
    <property type="entry name" value="Peptidase_S9_cat"/>
</dbReference>
<dbReference type="Gene3D" id="3.40.50.1820">
    <property type="entry name" value="alpha/beta hydrolase"/>
    <property type="match status" value="1"/>
</dbReference>
<accession>A0A0G0M5N5</accession>
<dbReference type="InterPro" id="IPR005152">
    <property type="entry name" value="Lipase_secreted"/>
</dbReference>
<dbReference type="PANTHER" id="PTHR22946">
    <property type="entry name" value="DIENELACTONE HYDROLASE DOMAIN-CONTAINING PROTEIN-RELATED"/>
    <property type="match status" value="1"/>
</dbReference>
<gene>
    <name evidence="3" type="ORF">UT23_C0002G0052</name>
</gene>
<dbReference type="EMBL" id="LBWA01000002">
    <property type="protein sequence ID" value="KKQ98552.1"/>
    <property type="molecule type" value="Genomic_DNA"/>
</dbReference>
<keyword evidence="1" id="KW-0378">Hydrolase</keyword>
<dbReference type="InterPro" id="IPR050261">
    <property type="entry name" value="FrsA_esterase"/>
</dbReference>
<sequence>MLSVIMDFMFLKSKLIILLLGIFLIVAGIVYLSRDRNIPKVIDNLTDNPNLNLEDEGGLESSQHPLSIEALRSGEYPGSDIVIEQTLEPGSNYKRYIASYKSEGLKIYGLLTVPSTGSGPWPAIVFNHGYIPPTQYQTTERYVAYVDGFARNGYVVFKPDYRGHGNSEGEPTGAYGSSGYTIDVLNAVSSLKRLKNPENQTSLSRAESRDSGRLVDSSRIGMWGHSLGGYVTLRSMVISKDIKAGVIWAGVVGSYEDLLNNWRRRNTSPPPGIPTGARRWRQELQEKFGTPEQNPEFWNSISANSYLTDISGPLQLHHGTADASVPIEFSQKLETQLKEAKKVVEFYSYSGDNHNLSNNFSLAMRRSVEFFDKYLKNGPAPS</sequence>
<dbReference type="PROSITE" id="PS51065">
    <property type="entry name" value="NHR"/>
    <property type="match status" value="1"/>
</dbReference>
<dbReference type="Proteomes" id="UP000034325">
    <property type="component" value="Unassembled WGS sequence"/>
</dbReference>
<dbReference type="Pfam" id="PF00326">
    <property type="entry name" value="Peptidase_S9"/>
    <property type="match status" value="1"/>
</dbReference>
<dbReference type="AlphaFoldDB" id="A0A0G0M5N5"/>
<dbReference type="PANTHER" id="PTHR22946:SF9">
    <property type="entry name" value="POLYKETIDE TRANSFERASE AF380"/>
    <property type="match status" value="1"/>
</dbReference>
<dbReference type="InterPro" id="IPR029058">
    <property type="entry name" value="AB_hydrolase_fold"/>
</dbReference>
<feature type="domain" description="NHR" evidence="2">
    <location>
        <begin position="343"/>
        <end position="382"/>
    </location>
</feature>
<organism evidence="3 4">
    <name type="scientific">Candidatus Woesebacteria bacterium GW2011_GWA1_39_12</name>
    <dbReference type="NCBI Taxonomy" id="1618549"/>
    <lineage>
        <taxon>Bacteria</taxon>
        <taxon>Candidatus Woeseibacteriota</taxon>
    </lineage>
</organism>
<comment type="caution">
    <text evidence="3">The sequence shown here is derived from an EMBL/GenBank/DDBJ whole genome shotgun (WGS) entry which is preliminary data.</text>
</comment>
<dbReference type="GO" id="GO:0008236">
    <property type="term" value="F:serine-type peptidase activity"/>
    <property type="evidence" value="ECO:0007669"/>
    <property type="project" value="InterPro"/>
</dbReference>
<evidence type="ECO:0000256" key="1">
    <source>
        <dbReference type="ARBA" id="ARBA00022801"/>
    </source>
</evidence>
<proteinExistence type="predicted"/>
<dbReference type="GO" id="GO:0006508">
    <property type="term" value="P:proteolysis"/>
    <property type="evidence" value="ECO:0007669"/>
    <property type="project" value="InterPro"/>
</dbReference>
<dbReference type="PATRIC" id="fig|1618549.4.peg.138"/>
<protein>
    <recommendedName>
        <fullName evidence="2">NHR domain-containing protein</fullName>
    </recommendedName>
</protein>
<evidence type="ECO:0000313" key="3">
    <source>
        <dbReference type="EMBL" id="KKQ98552.1"/>
    </source>
</evidence>
<name>A0A0G0M5N5_9BACT</name>
<dbReference type="GO" id="GO:0016042">
    <property type="term" value="P:lipid catabolic process"/>
    <property type="evidence" value="ECO:0007669"/>
    <property type="project" value="InterPro"/>
</dbReference>
<evidence type="ECO:0000259" key="2">
    <source>
        <dbReference type="PROSITE" id="PS51065"/>
    </source>
</evidence>
<dbReference type="SUPFAM" id="SSF53474">
    <property type="entry name" value="alpha/beta-Hydrolases"/>
    <property type="match status" value="1"/>
</dbReference>
<reference evidence="3 4" key="1">
    <citation type="journal article" date="2015" name="Nature">
        <title>rRNA introns, odd ribosomes, and small enigmatic genomes across a large radiation of phyla.</title>
        <authorList>
            <person name="Brown C.T."/>
            <person name="Hug L.A."/>
            <person name="Thomas B.C."/>
            <person name="Sharon I."/>
            <person name="Castelle C.J."/>
            <person name="Singh A."/>
            <person name="Wilkins M.J."/>
            <person name="Williams K.H."/>
            <person name="Banfield J.F."/>
        </authorList>
    </citation>
    <scope>NUCLEOTIDE SEQUENCE [LARGE SCALE GENOMIC DNA]</scope>
</reference>